<dbReference type="PANTHER" id="PTHR45527">
    <property type="entry name" value="NONRIBOSOMAL PEPTIDE SYNTHETASE"/>
    <property type="match status" value="1"/>
</dbReference>
<dbReference type="InterPro" id="IPR001242">
    <property type="entry name" value="Condensation_dom"/>
</dbReference>
<dbReference type="GO" id="GO:0047462">
    <property type="term" value="F:phenylalanine racemase (ATP-hydrolyzing) activity"/>
    <property type="evidence" value="ECO:0007669"/>
    <property type="project" value="UniProtKB-EC"/>
</dbReference>
<dbReference type="GO" id="GO:0031177">
    <property type="term" value="F:phosphopantetheine binding"/>
    <property type="evidence" value="ECO:0007669"/>
    <property type="project" value="TreeGrafter"/>
</dbReference>
<dbReference type="GO" id="GO:0005737">
    <property type="term" value="C:cytoplasm"/>
    <property type="evidence" value="ECO:0007669"/>
    <property type="project" value="TreeGrafter"/>
</dbReference>
<name>A0A0L6JGG2_9FIRM</name>
<evidence type="ECO:0000256" key="3">
    <source>
        <dbReference type="ARBA" id="ARBA00022450"/>
    </source>
</evidence>
<evidence type="ECO:0000256" key="1">
    <source>
        <dbReference type="ARBA" id="ARBA00001957"/>
    </source>
</evidence>
<dbReference type="FunFam" id="3.30.300.30:FF:000010">
    <property type="entry name" value="Enterobactin synthetase component F"/>
    <property type="match status" value="1"/>
</dbReference>
<dbReference type="SUPFAM" id="SSF56801">
    <property type="entry name" value="Acetyl-CoA synthetase-like"/>
    <property type="match status" value="1"/>
</dbReference>
<dbReference type="InterPro" id="IPR023213">
    <property type="entry name" value="CAT-like_dom_sf"/>
</dbReference>
<feature type="domain" description="Carrier" evidence="7">
    <location>
        <begin position="961"/>
        <end position="1035"/>
    </location>
</feature>
<dbReference type="InterPro" id="IPR036736">
    <property type="entry name" value="ACP-like_sf"/>
</dbReference>
<reference evidence="9" key="1">
    <citation type="submission" date="2015-07" db="EMBL/GenBank/DDBJ databases">
        <title>Near-Complete Genome Sequence of the Cellulolytic Bacterium Bacteroides (Pseudobacteroides) cellulosolvens ATCC 35603.</title>
        <authorList>
            <person name="Dassa B."/>
            <person name="Utturkar S.M."/>
            <person name="Klingeman D.M."/>
            <person name="Hurt R.A."/>
            <person name="Keller M."/>
            <person name="Xu J."/>
            <person name="Reddy Y.H.K."/>
            <person name="Borovok I."/>
            <person name="Grinberg I.R."/>
            <person name="Lamed R."/>
            <person name="Zhivin O."/>
            <person name="Bayer E.A."/>
            <person name="Brown S.D."/>
        </authorList>
    </citation>
    <scope>NUCLEOTIDE SEQUENCE [LARGE SCALE GENOMIC DNA]</scope>
    <source>
        <strain evidence="9">DSM 2933</strain>
    </source>
</reference>
<keyword evidence="9" id="KW-1185">Reference proteome</keyword>
<dbReference type="InterPro" id="IPR000873">
    <property type="entry name" value="AMP-dep_synth/lig_dom"/>
</dbReference>
<dbReference type="Gene3D" id="3.30.300.30">
    <property type="match status" value="1"/>
</dbReference>
<evidence type="ECO:0000256" key="6">
    <source>
        <dbReference type="ARBA" id="ARBA00023194"/>
    </source>
</evidence>
<protein>
    <submittedName>
        <fullName evidence="8">Amino acid adenylation domain protein</fullName>
        <ecNumber evidence="8">5.1.1.11</ecNumber>
    </submittedName>
</protein>
<dbReference type="CDD" id="cd19534">
    <property type="entry name" value="E_NRPS"/>
    <property type="match status" value="1"/>
</dbReference>
<proteinExistence type="inferred from homology"/>
<accession>A0A0L6JGG2</accession>
<dbReference type="Pfam" id="PF00501">
    <property type="entry name" value="AMP-binding"/>
    <property type="match status" value="1"/>
</dbReference>
<keyword evidence="6" id="KW-0045">Antibiotic biosynthesis</keyword>
<comment type="cofactor">
    <cofactor evidence="1">
        <name>pantetheine 4'-phosphate</name>
        <dbReference type="ChEBI" id="CHEBI:47942"/>
    </cofactor>
</comment>
<dbReference type="PROSITE" id="PS00455">
    <property type="entry name" value="AMP_BINDING"/>
    <property type="match status" value="1"/>
</dbReference>
<dbReference type="InterPro" id="IPR010071">
    <property type="entry name" value="AA_adenyl_dom"/>
</dbReference>
<dbReference type="Proteomes" id="UP000036923">
    <property type="component" value="Unassembled WGS sequence"/>
</dbReference>
<dbReference type="NCBIfam" id="TIGR01733">
    <property type="entry name" value="AA-adenyl-dom"/>
    <property type="match status" value="1"/>
</dbReference>
<dbReference type="InterPro" id="IPR020459">
    <property type="entry name" value="AMP-binding"/>
</dbReference>
<dbReference type="GO" id="GO:0008610">
    <property type="term" value="P:lipid biosynthetic process"/>
    <property type="evidence" value="ECO:0007669"/>
    <property type="project" value="UniProtKB-ARBA"/>
</dbReference>
<dbReference type="RefSeq" id="WP_036939666.1">
    <property type="nucleotide sequence ID" value="NZ_JQKC01000009.1"/>
</dbReference>
<dbReference type="PATRIC" id="fig|398512.5.peg.231"/>
<dbReference type="PANTHER" id="PTHR45527:SF1">
    <property type="entry name" value="FATTY ACID SYNTHASE"/>
    <property type="match status" value="1"/>
</dbReference>
<dbReference type="InterPro" id="IPR045851">
    <property type="entry name" value="AMP-bd_C_sf"/>
</dbReference>
<dbReference type="Gene3D" id="2.30.38.10">
    <property type="entry name" value="Luciferase, Domain 3"/>
    <property type="match status" value="1"/>
</dbReference>
<keyword evidence="8" id="KW-0413">Isomerase</keyword>
<keyword evidence="4" id="KW-0597">Phosphoprotein</keyword>
<dbReference type="GO" id="GO:0017000">
    <property type="term" value="P:antibiotic biosynthetic process"/>
    <property type="evidence" value="ECO:0007669"/>
    <property type="project" value="UniProtKB-KW"/>
</dbReference>
<keyword evidence="3" id="KW-0596">Phosphopantetheine</keyword>
<dbReference type="Pfam" id="PF00668">
    <property type="entry name" value="Condensation"/>
    <property type="match status" value="2"/>
</dbReference>
<dbReference type="EC" id="5.1.1.11" evidence="8"/>
<dbReference type="FunFam" id="3.40.50.12780:FF:000012">
    <property type="entry name" value="Non-ribosomal peptide synthetase"/>
    <property type="match status" value="1"/>
</dbReference>
<dbReference type="Gene3D" id="1.10.1200.10">
    <property type="entry name" value="ACP-like"/>
    <property type="match status" value="1"/>
</dbReference>
<dbReference type="STRING" id="398512.Bccel_0218"/>
<evidence type="ECO:0000313" key="8">
    <source>
        <dbReference type="EMBL" id="KNY24961.1"/>
    </source>
</evidence>
<comment type="caution">
    <text evidence="8">The sequence shown here is derived from an EMBL/GenBank/DDBJ whole genome shotgun (WGS) entry which is preliminary data.</text>
</comment>
<evidence type="ECO:0000256" key="2">
    <source>
        <dbReference type="ARBA" id="ARBA00006432"/>
    </source>
</evidence>
<dbReference type="Pfam" id="PF00550">
    <property type="entry name" value="PP-binding"/>
    <property type="match status" value="1"/>
</dbReference>
<evidence type="ECO:0000313" key="9">
    <source>
        <dbReference type="Proteomes" id="UP000036923"/>
    </source>
</evidence>
<dbReference type="PROSITE" id="PS00012">
    <property type="entry name" value="PHOSPHOPANTETHEINE"/>
    <property type="match status" value="1"/>
</dbReference>
<dbReference type="Gene3D" id="3.30.559.30">
    <property type="entry name" value="Nonribosomal peptide synthetase, condensation domain"/>
    <property type="match status" value="2"/>
</dbReference>
<dbReference type="GO" id="GO:0043041">
    <property type="term" value="P:amino acid activation for nonribosomal peptide biosynthetic process"/>
    <property type="evidence" value="ECO:0007669"/>
    <property type="project" value="TreeGrafter"/>
</dbReference>
<evidence type="ECO:0000259" key="7">
    <source>
        <dbReference type="PROSITE" id="PS50075"/>
    </source>
</evidence>
<dbReference type="SUPFAM" id="SSF47336">
    <property type="entry name" value="ACP-like"/>
    <property type="match status" value="1"/>
</dbReference>
<dbReference type="InterPro" id="IPR010060">
    <property type="entry name" value="NRPS_synth"/>
</dbReference>
<evidence type="ECO:0000256" key="5">
    <source>
        <dbReference type="ARBA" id="ARBA00022737"/>
    </source>
</evidence>
<dbReference type="InterPro" id="IPR025110">
    <property type="entry name" value="AMP-bd_C"/>
</dbReference>
<dbReference type="Pfam" id="PF13193">
    <property type="entry name" value="AMP-binding_C"/>
    <property type="match status" value="1"/>
</dbReference>
<dbReference type="OrthoDB" id="51171at2"/>
<dbReference type="EMBL" id="LGTC01000001">
    <property type="protein sequence ID" value="KNY24961.1"/>
    <property type="molecule type" value="Genomic_DNA"/>
</dbReference>
<keyword evidence="5" id="KW-0677">Repeat</keyword>
<dbReference type="InterPro" id="IPR020845">
    <property type="entry name" value="AMP-binding_CS"/>
</dbReference>
<dbReference type="FunFam" id="3.40.50.980:FF:000001">
    <property type="entry name" value="Non-ribosomal peptide synthetase"/>
    <property type="match status" value="1"/>
</dbReference>
<dbReference type="eggNOG" id="COG1020">
    <property type="taxonomic scope" value="Bacteria"/>
</dbReference>
<organism evidence="8 9">
    <name type="scientific">Pseudobacteroides cellulosolvens ATCC 35603 = DSM 2933</name>
    <dbReference type="NCBI Taxonomy" id="398512"/>
    <lineage>
        <taxon>Bacteria</taxon>
        <taxon>Bacillati</taxon>
        <taxon>Bacillota</taxon>
        <taxon>Clostridia</taxon>
        <taxon>Eubacteriales</taxon>
        <taxon>Oscillospiraceae</taxon>
        <taxon>Pseudobacteroides</taxon>
    </lineage>
</organism>
<sequence>MKRELSENVKLYPLTHPQKRVWYIEKINSSTPLHNIGGIVRIKGKVRPDLLVEAINIFVKKNDGIRLCFVEKEGDVWQYVGEYKRNTIDIMDFCIYEDTEKELNLWMEMQACKIFDIYNDELYYFSLFKMGNDEYGVFARFHHIISDGWSVYLYLNRVCKHYMSLERGEEIGDENQSSYINYIFQEQQYLSSQKLKKYQEYWKQKFSVLPETFMHKSMQNTKGQRKSRILDSLRLQAIKEFCNFQHCSLNTFFIMIILLYIYKTTGEKDIVIGTPVLNRSGRKEKGIFGMFTSTMPFRIKLEGEYSCIQLLGEVGKELKNCYLNQKYPYDFLVQDLELRKKGYDGLFNISVNYYNTKMETQLNGMPTEIVEFYSGNQAYPLQVVIKEWSSDGLTVYLDYQTESYKEYQIEYMMQCIFTLVERVLAKPETILGNISCLTLDEVRKNIYEYNFTTSIYPKEKTIIQLFEEQVDRTPQNIAIEFGEQQLTFTELNQKSNQLARWLRDKGIGRNDIVGIISVHSIEAIVGVLGVLKAGGAYLPIDPECPAERMEYLLRDSQANVLFVHCNMSSIPDFQGEIVFLNDTNIFTGEGANLQAVNNTRDLAYIIYTSGSTGKPKGVMVEHQGVVNYIWWARMVYIKEDRDVFAMYSSLAFDLTVTSIFTPLISGNKMVVYYDDKSEFILDKIMRENKCSIIKLTPAHLSLLKDRDNKGSSVKRFIVGGEDLKVNLAEAIYQSFAGNIEIYNEYGPTETVVGCMVHRYESGKDTGISVPIGVPADNVQIYILDTYLNPVPTESIGEMYISGDGVARGYLNREDLTREKFIENPFVMGKKMYKTGDLARFLTNGKIEYAGRIDQQVKIKGYRIELGEIEKHLLQHESIQEAVVIDRENESGMKYLCAYLVVIEPVEESEIRKYLLKMLPEYMIPQNYCYLKDIPLTGNGKVNRALLPEPDRKIKTVTKYVGPANELEEKLLDTIKSIVNMEKISMKDAFYELGGDSIKAIQLAAKMSDAGFKLKVKDILSHPVIEDMVLYVKYRQEMYMIQKECKGHIQPTPISEWFFSQRLKNVNHYNQSVVLALKEELSVQILEQAFQKVISVHDSLRINYNIEERQLFYNEFHLEKTHTIEVLDLSGLNRFQQKAEMIKKGGELKACFNIENDILIKLCIFNLGPNGKRLLLTAHHLVVDGVSWRIIIDDLAWFYKQLLHGNDVKIPSKTNSVQDWASVLAASGKSMVKEEIDFWNSALRDNRNFPIDFDMGEDTIQFCQTVEEWLDEKYTTDLLFNAVQTYKTEPFDLLIVALALTIRDFTQSDNVTIELEGHGREEVFDQIDISRTVGWFTTIYPVKLKVDNELSVSIKSIKEQIRKIPNRGLGFGILKYLSGEIEDERGNSRIRFNYMGDTVISGDNELFSFSWDDSGDECSKMNNMTCLIDITAMIIEGRMKINLAYSINKFKHETIKEFMERYTGYLKEIIRYCCEKEESEFTSSDFDTLNLSEFDLDTLFN</sequence>
<dbReference type="Gene3D" id="3.40.50.980">
    <property type="match status" value="2"/>
</dbReference>
<dbReference type="NCBIfam" id="TIGR01720">
    <property type="entry name" value="NRPS-para261"/>
    <property type="match status" value="1"/>
</dbReference>
<dbReference type="InterPro" id="IPR009081">
    <property type="entry name" value="PP-bd_ACP"/>
</dbReference>
<dbReference type="PRINTS" id="PR00154">
    <property type="entry name" value="AMPBINDING"/>
</dbReference>
<dbReference type="Gene3D" id="3.30.559.10">
    <property type="entry name" value="Chloramphenicol acetyltransferase-like domain"/>
    <property type="match status" value="2"/>
</dbReference>
<comment type="similarity">
    <text evidence="2">Belongs to the ATP-dependent AMP-binding enzyme family.</text>
</comment>
<dbReference type="SUPFAM" id="SSF52777">
    <property type="entry name" value="CoA-dependent acyltransferases"/>
    <property type="match status" value="4"/>
</dbReference>
<dbReference type="PROSITE" id="PS50075">
    <property type="entry name" value="CARRIER"/>
    <property type="match status" value="1"/>
</dbReference>
<evidence type="ECO:0000256" key="4">
    <source>
        <dbReference type="ARBA" id="ARBA00022553"/>
    </source>
</evidence>
<dbReference type="InterPro" id="IPR006162">
    <property type="entry name" value="Ppantetheine_attach_site"/>
</dbReference>
<gene>
    <name evidence="8" type="ORF">Bccel_0218</name>
</gene>
<dbReference type="GO" id="GO:0044550">
    <property type="term" value="P:secondary metabolite biosynthetic process"/>
    <property type="evidence" value="ECO:0007669"/>
    <property type="project" value="UniProtKB-ARBA"/>
</dbReference>